<gene>
    <name evidence="1" type="ORF">P5673_010668</name>
</gene>
<comment type="caution">
    <text evidence="1">The sequence shown here is derived from an EMBL/GenBank/DDBJ whole genome shotgun (WGS) entry which is preliminary data.</text>
</comment>
<accession>A0AAD9V8W5</accession>
<sequence>MVISTLRSQEDLQPLLSNNLPLETVSCHKGLGLTLWDTLKWMENTNEIITKTSKRLHILRVLKRSGVPSTDLICVYNTLVRSVLEYSSVVWATSLPRSLVDQIQRIQKRAMRIPFPGLSTANATSLEMRRGPWGFALLRF</sequence>
<evidence type="ECO:0008006" key="3">
    <source>
        <dbReference type="Google" id="ProtNLM"/>
    </source>
</evidence>
<reference evidence="1" key="2">
    <citation type="journal article" date="2023" name="Science">
        <title>Genomic signatures of disease resistance in endangered staghorn corals.</title>
        <authorList>
            <person name="Vollmer S.V."/>
            <person name="Selwyn J.D."/>
            <person name="Despard B.A."/>
            <person name="Roesel C.L."/>
        </authorList>
    </citation>
    <scope>NUCLEOTIDE SEQUENCE</scope>
    <source>
        <strain evidence="1">K2</strain>
    </source>
</reference>
<dbReference type="EMBL" id="JARQWQ010000019">
    <property type="protein sequence ID" value="KAK2565549.1"/>
    <property type="molecule type" value="Genomic_DNA"/>
</dbReference>
<evidence type="ECO:0000313" key="2">
    <source>
        <dbReference type="Proteomes" id="UP001249851"/>
    </source>
</evidence>
<name>A0AAD9V8W5_ACRCE</name>
<evidence type="ECO:0000313" key="1">
    <source>
        <dbReference type="EMBL" id="KAK2565549.1"/>
    </source>
</evidence>
<keyword evidence="2" id="KW-1185">Reference proteome</keyword>
<dbReference type="AlphaFoldDB" id="A0AAD9V8W5"/>
<organism evidence="1 2">
    <name type="scientific">Acropora cervicornis</name>
    <name type="common">Staghorn coral</name>
    <dbReference type="NCBI Taxonomy" id="6130"/>
    <lineage>
        <taxon>Eukaryota</taxon>
        <taxon>Metazoa</taxon>
        <taxon>Cnidaria</taxon>
        <taxon>Anthozoa</taxon>
        <taxon>Hexacorallia</taxon>
        <taxon>Scleractinia</taxon>
        <taxon>Astrocoeniina</taxon>
        <taxon>Acroporidae</taxon>
        <taxon>Acropora</taxon>
    </lineage>
</organism>
<proteinExistence type="predicted"/>
<dbReference type="Proteomes" id="UP001249851">
    <property type="component" value="Unassembled WGS sequence"/>
</dbReference>
<reference evidence="1" key="1">
    <citation type="journal article" date="2023" name="G3 (Bethesda)">
        <title>Whole genome assembly and annotation of the endangered Caribbean coral Acropora cervicornis.</title>
        <authorList>
            <person name="Selwyn J.D."/>
            <person name="Vollmer S.V."/>
        </authorList>
    </citation>
    <scope>NUCLEOTIDE SEQUENCE</scope>
    <source>
        <strain evidence="1">K2</strain>
    </source>
</reference>
<protein>
    <recommendedName>
        <fullName evidence="3">RNA-directed DNA polymerase from mobile element jockey</fullName>
    </recommendedName>
</protein>